<comment type="similarity">
    <text evidence="4">Belongs to the PEP-utilizing enzyme family.</text>
</comment>
<comment type="cofactor">
    <cofactor evidence="1">
        <name>Mg(2+)</name>
        <dbReference type="ChEBI" id="CHEBI:18420"/>
    </cofactor>
</comment>
<evidence type="ECO:0000256" key="2">
    <source>
        <dbReference type="ARBA" id="ARBA00002988"/>
    </source>
</evidence>
<dbReference type="InterPro" id="IPR013815">
    <property type="entry name" value="ATP_grasp_subdomain_1"/>
</dbReference>
<evidence type="ECO:0000256" key="10">
    <source>
        <dbReference type="ARBA" id="ARBA00022777"/>
    </source>
</evidence>
<evidence type="ECO:0000313" key="17">
    <source>
        <dbReference type="EMBL" id="MBB6124441.1"/>
    </source>
</evidence>
<evidence type="ECO:0000256" key="13">
    <source>
        <dbReference type="ARBA" id="ARBA00033470"/>
    </source>
</evidence>
<gene>
    <name evidence="17" type="ORF">FHS92_002186</name>
</gene>
<evidence type="ECO:0000256" key="15">
    <source>
        <dbReference type="SAM" id="SignalP"/>
    </source>
</evidence>
<evidence type="ECO:0000256" key="12">
    <source>
        <dbReference type="ARBA" id="ARBA00022842"/>
    </source>
</evidence>
<feature type="chain" id="PRO_5032984060" description="Phosphoenolpyruvate synthase" evidence="15">
    <location>
        <begin position="26"/>
        <end position="649"/>
    </location>
</feature>
<comment type="caution">
    <text evidence="17">The sequence shown here is derived from an EMBL/GenBank/DDBJ whole genome shotgun (WGS) entry which is preliminary data.</text>
</comment>
<dbReference type="PANTHER" id="PTHR43030">
    <property type="entry name" value="PHOSPHOENOLPYRUVATE SYNTHASE"/>
    <property type="match status" value="1"/>
</dbReference>
<reference evidence="17 18" key="1">
    <citation type="submission" date="2020-08" db="EMBL/GenBank/DDBJ databases">
        <title>Genomic Encyclopedia of Type Strains, Phase IV (KMG-IV): sequencing the most valuable type-strain genomes for metagenomic binning, comparative biology and taxonomic classification.</title>
        <authorList>
            <person name="Goeker M."/>
        </authorList>
    </citation>
    <scope>NUCLEOTIDE SEQUENCE [LARGE SCALE GENOMIC DNA]</scope>
    <source>
        <strain evidence="17 18">DSM 102255</strain>
    </source>
</reference>
<keyword evidence="12" id="KW-0460">Magnesium</keyword>
<evidence type="ECO:0000256" key="3">
    <source>
        <dbReference type="ARBA" id="ARBA00004742"/>
    </source>
</evidence>
<evidence type="ECO:0000313" key="18">
    <source>
        <dbReference type="Proteomes" id="UP000552700"/>
    </source>
</evidence>
<organism evidence="17 18">
    <name type="scientific">Sphingobium subterraneum</name>
    <dbReference type="NCBI Taxonomy" id="627688"/>
    <lineage>
        <taxon>Bacteria</taxon>
        <taxon>Pseudomonadati</taxon>
        <taxon>Pseudomonadota</taxon>
        <taxon>Alphaproteobacteria</taxon>
        <taxon>Sphingomonadales</taxon>
        <taxon>Sphingomonadaceae</taxon>
        <taxon>Sphingobium</taxon>
    </lineage>
</organism>
<dbReference type="GO" id="GO:0005524">
    <property type="term" value="F:ATP binding"/>
    <property type="evidence" value="ECO:0007669"/>
    <property type="project" value="UniProtKB-KW"/>
</dbReference>
<dbReference type="SUPFAM" id="SSF56059">
    <property type="entry name" value="Glutathione synthetase ATP-binding domain-like"/>
    <property type="match status" value="1"/>
</dbReference>
<evidence type="ECO:0000256" key="4">
    <source>
        <dbReference type="ARBA" id="ARBA00007837"/>
    </source>
</evidence>
<protein>
    <recommendedName>
        <fullName evidence="6">Phosphoenolpyruvate synthase</fullName>
        <ecNumber evidence="5">2.7.9.2</ecNumber>
    </recommendedName>
    <alternativeName>
        <fullName evidence="13">Pyruvate, water dikinase</fullName>
    </alternativeName>
</protein>
<accession>A0A841J8E4</accession>
<feature type="domain" description="Pyruvate phosphate dikinase AMP/ATP-binding" evidence="16">
    <location>
        <begin position="344"/>
        <end position="644"/>
    </location>
</feature>
<dbReference type="GO" id="GO:0046872">
    <property type="term" value="F:metal ion binding"/>
    <property type="evidence" value="ECO:0007669"/>
    <property type="project" value="UniProtKB-KW"/>
</dbReference>
<evidence type="ECO:0000256" key="7">
    <source>
        <dbReference type="ARBA" id="ARBA00022679"/>
    </source>
</evidence>
<keyword evidence="8" id="KW-0479">Metal-binding</keyword>
<dbReference type="InterPro" id="IPR002192">
    <property type="entry name" value="PPDK_AMP/ATP-bd"/>
</dbReference>
<comment type="catalytic activity">
    <reaction evidence="14">
        <text>pyruvate + ATP + H2O = phosphoenolpyruvate + AMP + phosphate + 2 H(+)</text>
        <dbReference type="Rhea" id="RHEA:11364"/>
        <dbReference type="ChEBI" id="CHEBI:15361"/>
        <dbReference type="ChEBI" id="CHEBI:15377"/>
        <dbReference type="ChEBI" id="CHEBI:15378"/>
        <dbReference type="ChEBI" id="CHEBI:30616"/>
        <dbReference type="ChEBI" id="CHEBI:43474"/>
        <dbReference type="ChEBI" id="CHEBI:58702"/>
        <dbReference type="ChEBI" id="CHEBI:456215"/>
        <dbReference type="EC" id="2.7.9.2"/>
    </reaction>
</comment>
<dbReference type="Pfam" id="PF01326">
    <property type="entry name" value="PPDK_N"/>
    <property type="match status" value="1"/>
</dbReference>
<comment type="function">
    <text evidence="2">Catalyzes the phosphorylation of pyruvate to phosphoenolpyruvate.</text>
</comment>
<keyword evidence="18" id="KW-1185">Reference proteome</keyword>
<evidence type="ECO:0000256" key="6">
    <source>
        <dbReference type="ARBA" id="ARBA00021623"/>
    </source>
</evidence>
<keyword evidence="7" id="KW-0808">Transferase</keyword>
<evidence type="ECO:0000259" key="16">
    <source>
        <dbReference type="Pfam" id="PF01326"/>
    </source>
</evidence>
<dbReference type="EMBL" id="JACIJP010000003">
    <property type="protein sequence ID" value="MBB6124441.1"/>
    <property type="molecule type" value="Genomic_DNA"/>
</dbReference>
<keyword evidence="9" id="KW-0547">Nucleotide-binding</keyword>
<dbReference type="PANTHER" id="PTHR43030:SF1">
    <property type="entry name" value="PHOSPHOENOLPYRUVATE SYNTHASE"/>
    <property type="match status" value="1"/>
</dbReference>
<dbReference type="GO" id="GO:0006094">
    <property type="term" value="P:gluconeogenesis"/>
    <property type="evidence" value="ECO:0007669"/>
    <property type="project" value="UniProtKB-UniPathway"/>
</dbReference>
<keyword evidence="15" id="KW-0732">Signal</keyword>
<sequence>MARSLFKIGILTAICFCCANTDVFADGGKNRQSRTSDKVASVAKSQDIIPDAATFDAFARTERAGRFMELPQVMFAIDRSKVPARVIWINTKQYRFHYDYLRSAYLTLADAEIFNATNYSRPDRRFLLGSVVRYPRLVRYGVEFWEGDILQSELLAGAMRDLQESFFVPLTFKPNSDSQREAAAKAGLTTIGIEEAYGSAEQLVLNPGRAVGRLMLVADGDENALLPGDIALLTTVPVRMPPVAGIISASFTTPINHISLLAKTWRIPNAYRNGADSLFAALIGKQVVLDTRKSPVVIREATVHEIAENAKFRRLRAVQAAPADVTYSGLPTLSEQDAKWSRRTGAKAANLAEVAALARRDPYHMFDVPEGFSVPFSFYERFVVANKIDQQINRLLDDPRLSDAECRTKELARIRQLFAQGHIPPTDFAMIASKRLSLLGDKGVFVRSSTNAEDLPRFNGAGLYDTLPNVKASEDLERAIKTVWGSLWNDRAFAARESAGINHRSVRAAILIQRGIDADAAGVMTTIDPFDENADERRLFLAAKRGLGIRVVEGKKIAEQLIYRPDLNSVQVLTRSQDDVMLHFGPGGGIEEIQTIADRAVLADALVARLGKIGLAIQSAFDGRPQDIEWLVVGGRILIVQSRNYVKGH</sequence>
<dbReference type="AlphaFoldDB" id="A0A841J8E4"/>
<evidence type="ECO:0000256" key="8">
    <source>
        <dbReference type="ARBA" id="ARBA00022723"/>
    </source>
</evidence>
<keyword evidence="11" id="KW-0067">ATP-binding</keyword>
<dbReference type="Proteomes" id="UP000552700">
    <property type="component" value="Unassembled WGS sequence"/>
</dbReference>
<name>A0A841J8E4_9SPHN</name>
<dbReference type="GO" id="GO:0008986">
    <property type="term" value="F:pyruvate, water dikinase activity"/>
    <property type="evidence" value="ECO:0007669"/>
    <property type="project" value="UniProtKB-EC"/>
</dbReference>
<dbReference type="UniPathway" id="UPA00138"/>
<evidence type="ECO:0000256" key="5">
    <source>
        <dbReference type="ARBA" id="ARBA00011996"/>
    </source>
</evidence>
<evidence type="ECO:0000256" key="9">
    <source>
        <dbReference type="ARBA" id="ARBA00022741"/>
    </source>
</evidence>
<evidence type="ECO:0000256" key="14">
    <source>
        <dbReference type="ARBA" id="ARBA00047700"/>
    </source>
</evidence>
<evidence type="ECO:0000256" key="11">
    <source>
        <dbReference type="ARBA" id="ARBA00022840"/>
    </source>
</evidence>
<proteinExistence type="inferred from homology"/>
<dbReference type="Gene3D" id="3.30.1490.20">
    <property type="entry name" value="ATP-grasp fold, A domain"/>
    <property type="match status" value="1"/>
</dbReference>
<keyword evidence="10" id="KW-0418">Kinase</keyword>
<dbReference type="InterPro" id="IPR006319">
    <property type="entry name" value="PEP_synth"/>
</dbReference>
<comment type="pathway">
    <text evidence="3">Carbohydrate biosynthesis; gluconeogenesis.</text>
</comment>
<evidence type="ECO:0000256" key="1">
    <source>
        <dbReference type="ARBA" id="ARBA00001946"/>
    </source>
</evidence>
<dbReference type="RefSeq" id="WP_184080535.1">
    <property type="nucleotide sequence ID" value="NZ_JACIJP010000003.1"/>
</dbReference>
<feature type="signal peptide" evidence="15">
    <location>
        <begin position="1"/>
        <end position="25"/>
    </location>
</feature>
<dbReference type="Gene3D" id="3.30.470.20">
    <property type="entry name" value="ATP-grasp fold, B domain"/>
    <property type="match status" value="1"/>
</dbReference>
<dbReference type="EC" id="2.7.9.2" evidence="5"/>